<dbReference type="Proteomes" id="UP000028547">
    <property type="component" value="Unassembled WGS sequence"/>
</dbReference>
<dbReference type="PANTHER" id="PTHR39338">
    <property type="entry name" value="BLL5662 PROTEIN-RELATED"/>
    <property type="match status" value="1"/>
</dbReference>
<dbReference type="EMBL" id="JPMI01000168">
    <property type="protein sequence ID" value="KFA90894.1"/>
    <property type="molecule type" value="Genomic_DNA"/>
</dbReference>
<protein>
    <submittedName>
        <fullName evidence="2">VWA containing CoxE family protein</fullName>
    </submittedName>
</protein>
<name>A0A084SR09_9BACT</name>
<feature type="region of interest" description="Disordered" evidence="1">
    <location>
        <begin position="123"/>
        <end position="146"/>
    </location>
</feature>
<reference evidence="2 3" key="1">
    <citation type="submission" date="2014-07" db="EMBL/GenBank/DDBJ databases">
        <title>Draft Genome Sequence of Gephyronic Acid Producer, Cystobacter violaceus Strain Cb vi76.</title>
        <authorList>
            <person name="Stevens D.C."/>
            <person name="Young J."/>
            <person name="Carmichael R."/>
            <person name="Tan J."/>
            <person name="Taylor R.E."/>
        </authorList>
    </citation>
    <scope>NUCLEOTIDE SEQUENCE [LARGE SCALE GENOMIC DNA]</scope>
    <source>
        <strain evidence="2 3">Cb vi76</strain>
    </source>
</reference>
<evidence type="ECO:0000256" key="1">
    <source>
        <dbReference type="SAM" id="MobiDB-lite"/>
    </source>
</evidence>
<dbReference type="PANTHER" id="PTHR39338:SF7">
    <property type="entry name" value="BLL6692 PROTEIN"/>
    <property type="match status" value="1"/>
</dbReference>
<comment type="caution">
    <text evidence="2">The sequence shown here is derived from an EMBL/GenBank/DDBJ whole genome shotgun (WGS) entry which is preliminary data.</text>
</comment>
<accession>A0A084SR09</accession>
<dbReference type="InterPro" id="IPR008912">
    <property type="entry name" value="Uncharacterised_CoxE"/>
</dbReference>
<dbReference type="AlphaFoldDB" id="A0A084SR09"/>
<gene>
    <name evidence="2" type="ORF">Q664_25350</name>
</gene>
<organism evidence="2 3">
    <name type="scientific">Archangium violaceum Cb vi76</name>
    <dbReference type="NCBI Taxonomy" id="1406225"/>
    <lineage>
        <taxon>Bacteria</taxon>
        <taxon>Pseudomonadati</taxon>
        <taxon>Myxococcota</taxon>
        <taxon>Myxococcia</taxon>
        <taxon>Myxococcales</taxon>
        <taxon>Cystobacterineae</taxon>
        <taxon>Archangiaceae</taxon>
        <taxon>Archangium</taxon>
    </lineage>
</organism>
<sequence length="402" mass="44854">MFLPFLYELRRRGVPVGAQEAVALAGALKAGLHDSSLDGFYHVARALLVHAETHLDAFDQAFLAHFKGMEGAGQQLKDELLEWLKEARERRELTPEERALLEHFDVEELEKLFQQRLEEQTERHDGGKKWIGTGGASPFGHSGNPREGFRVGGEGAEGGGGRMAMKIAGARRYQGYRGDVVLDTRQMAVALRKLRAFAREGVADELDVEGSIAATAKNAGELEVVTRPPRRPNTRVVLLMDVGGSMDPYAHLVSRLFSVAKQATHFKELRTYYFHNCVYGRVFDSPYLVGGISVPDLLAQVGRHHKLVVVGDALMAPYELTMRTNSEGRYDPTEGKEGLVWLMELARHFERSAWLNPEPPQTWRGNTIQAVKNVFDMFPLTLEGLGEAVAHLTKGRMVRGRR</sequence>
<evidence type="ECO:0000313" key="3">
    <source>
        <dbReference type="Proteomes" id="UP000028547"/>
    </source>
</evidence>
<dbReference type="RefSeq" id="WP_043400568.1">
    <property type="nucleotide sequence ID" value="NZ_JPMI01000168.1"/>
</dbReference>
<dbReference type="Pfam" id="PF05762">
    <property type="entry name" value="VWA_CoxE"/>
    <property type="match status" value="1"/>
</dbReference>
<evidence type="ECO:0000313" key="2">
    <source>
        <dbReference type="EMBL" id="KFA90894.1"/>
    </source>
</evidence>
<proteinExistence type="predicted"/>